<gene>
    <name evidence="1" type="ORF">E3A20_10670</name>
</gene>
<dbReference type="Proteomes" id="UP000321083">
    <property type="component" value="Unassembled WGS sequence"/>
</dbReference>
<name>A0A5C6MA47_9PLAN</name>
<organism evidence="1 2">
    <name type="scientific">Planctomyces bekefii</name>
    <dbReference type="NCBI Taxonomy" id="1653850"/>
    <lineage>
        <taxon>Bacteria</taxon>
        <taxon>Pseudomonadati</taxon>
        <taxon>Planctomycetota</taxon>
        <taxon>Planctomycetia</taxon>
        <taxon>Planctomycetales</taxon>
        <taxon>Planctomycetaceae</taxon>
        <taxon>Planctomyces</taxon>
    </lineage>
</organism>
<evidence type="ECO:0000313" key="2">
    <source>
        <dbReference type="Proteomes" id="UP000321083"/>
    </source>
</evidence>
<accession>A0A5C6MA47</accession>
<keyword evidence="2" id="KW-1185">Reference proteome</keyword>
<reference evidence="1 2" key="1">
    <citation type="submission" date="2019-08" db="EMBL/GenBank/DDBJ databases">
        <title>100 year-old enigma solved: identification of Planctomyces bekefii, the type genus and species of the phylum Planctomycetes.</title>
        <authorList>
            <person name="Svetlana D.N."/>
            <person name="Overmann J."/>
        </authorList>
    </citation>
    <scope>NUCLEOTIDE SEQUENCE [LARGE SCALE GENOMIC DNA]</scope>
    <source>
        <strain evidence="1">Phe10_nw2017</strain>
    </source>
</reference>
<proteinExistence type="predicted"/>
<evidence type="ECO:0000313" key="1">
    <source>
        <dbReference type="EMBL" id="TWW09811.1"/>
    </source>
</evidence>
<dbReference type="AlphaFoldDB" id="A0A5C6MA47"/>
<sequence>HRPHQPHSQWHNCEAGQTVFAVNNWRAGDRADIGIGNSPGNTKDWTFTGNAGGWTSKRLRVYVREQK</sequence>
<feature type="non-terminal residue" evidence="1">
    <location>
        <position position="1"/>
    </location>
</feature>
<protein>
    <submittedName>
        <fullName evidence="1">Uncharacterized protein</fullName>
    </submittedName>
</protein>
<reference evidence="1 2" key="2">
    <citation type="submission" date="2019-08" db="EMBL/GenBank/DDBJ databases">
        <authorList>
            <person name="Henke P."/>
        </authorList>
    </citation>
    <scope>NUCLEOTIDE SEQUENCE [LARGE SCALE GENOMIC DNA]</scope>
    <source>
        <strain evidence="1">Phe10_nw2017</strain>
    </source>
</reference>
<comment type="caution">
    <text evidence="1">The sequence shown here is derived from an EMBL/GenBank/DDBJ whole genome shotgun (WGS) entry which is preliminary data.</text>
</comment>
<dbReference type="EMBL" id="SRHE01000174">
    <property type="protein sequence ID" value="TWW09811.1"/>
    <property type="molecule type" value="Genomic_DNA"/>
</dbReference>